<dbReference type="Pfam" id="PF00440">
    <property type="entry name" value="TetR_N"/>
    <property type="match status" value="1"/>
</dbReference>
<dbReference type="InterPro" id="IPR001647">
    <property type="entry name" value="HTH_TetR"/>
</dbReference>
<dbReference type="PRINTS" id="PR00455">
    <property type="entry name" value="HTHTETR"/>
</dbReference>
<dbReference type="Gene3D" id="1.10.357.10">
    <property type="entry name" value="Tetracycline Repressor, domain 2"/>
    <property type="match status" value="1"/>
</dbReference>
<dbReference type="EMBL" id="CAFAAB010000140">
    <property type="protein sequence ID" value="CAB4790280.1"/>
    <property type="molecule type" value="Genomic_DNA"/>
</dbReference>
<reference evidence="5" key="1">
    <citation type="submission" date="2020-05" db="EMBL/GenBank/DDBJ databases">
        <authorList>
            <person name="Chiriac C."/>
            <person name="Salcher M."/>
            <person name="Ghai R."/>
            <person name="Kavagutti S V."/>
        </authorList>
    </citation>
    <scope>NUCLEOTIDE SEQUENCE</scope>
</reference>
<keyword evidence="2" id="KW-0238">DNA-binding</keyword>
<evidence type="ECO:0000256" key="2">
    <source>
        <dbReference type="ARBA" id="ARBA00023125"/>
    </source>
</evidence>
<evidence type="ECO:0000256" key="1">
    <source>
        <dbReference type="ARBA" id="ARBA00023015"/>
    </source>
</evidence>
<dbReference type="InterPro" id="IPR009057">
    <property type="entry name" value="Homeodomain-like_sf"/>
</dbReference>
<protein>
    <submittedName>
        <fullName evidence="5">Unannotated protein</fullName>
    </submittedName>
</protein>
<evidence type="ECO:0000313" key="5">
    <source>
        <dbReference type="EMBL" id="CAB4790280.1"/>
    </source>
</evidence>
<dbReference type="GO" id="GO:0003700">
    <property type="term" value="F:DNA-binding transcription factor activity"/>
    <property type="evidence" value="ECO:0007669"/>
    <property type="project" value="TreeGrafter"/>
</dbReference>
<dbReference type="InterPro" id="IPR036271">
    <property type="entry name" value="Tet_transcr_reg_TetR-rel_C_sf"/>
</dbReference>
<accession>A0A6J6WYU2</accession>
<sequence>MAINATPPTAREPITRDLILDNASVLLKQNGVSGFRLKDLAERLNVTIPNLYRYFADRESIIQATYVRSQGWDAEFLCGALNAVSASLTPDSNFTDTIAEFWPMLLTEAAHEQRNVRFKALAALHDGVQQLETPGSINEVHAATTQLFRQAQVHGLIDASINPEALSLCIRSMILGMVLRDFGDNVHVSDDELTSLVARFYQSVVTK</sequence>
<keyword evidence="3" id="KW-0804">Transcription</keyword>
<dbReference type="PROSITE" id="PS50977">
    <property type="entry name" value="HTH_TETR_2"/>
    <property type="match status" value="1"/>
</dbReference>
<keyword evidence="1" id="KW-0805">Transcription regulation</keyword>
<dbReference type="SUPFAM" id="SSF46689">
    <property type="entry name" value="Homeodomain-like"/>
    <property type="match status" value="1"/>
</dbReference>
<dbReference type="AlphaFoldDB" id="A0A6J6WYU2"/>
<evidence type="ECO:0000259" key="4">
    <source>
        <dbReference type="PROSITE" id="PS50977"/>
    </source>
</evidence>
<gene>
    <name evidence="5" type="ORF">UFOPK2958_01125</name>
</gene>
<dbReference type="SUPFAM" id="SSF48498">
    <property type="entry name" value="Tetracyclin repressor-like, C-terminal domain"/>
    <property type="match status" value="1"/>
</dbReference>
<dbReference type="InterPro" id="IPR050109">
    <property type="entry name" value="HTH-type_TetR-like_transc_reg"/>
</dbReference>
<feature type="domain" description="HTH tetR-type" evidence="4">
    <location>
        <begin position="13"/>
        <end position="73"/>
    </location>
</feature>
<organism evidence="5">
    <name type="scientific">freshwater metagenome</name>
    <dbReference type="NCBI Taxonomy" id="449393"/>
    <lineage>
        <taxon>unclassified sequences</taxon>
        <taxon>metagenomes</taxon>
        <taxon>ecological metagenomes</taxon>
    </lineage>
</organism>
<proteinExistence type="predicted"/>
<dbReference type="PANTHER" id="PTHR30055">
    <property type="entry name" value="HTH-TYPE TRANSCRIPTIONAL REGULATOR RUTR"/>
    <property type="match status" value="1"/>
</dbReference>
<evidence type="ECO:0000256" key="3">
    <source>
        <dbReference type="ARBA" id="ARBA00023163"/>
    </source>
</evidence>
<name>A0A6J6WYU2_9ZZZZ</name>
<dbReference type="PANTHER" id="PTHR30055:SF234">
    <property type="entry name" value="HTH-TYPE TRANSCRIPTIONAL REGULATOR BETI"/>
    <property type="match status" value="1"/>
</dbReference>
<dbReference type="GO" id="GO:0000976">
    <property type="term" value="F:transcription cis-regulatory region binding"/>
    <property type="evidence" value="ECO:0007669"/>
    <property type="project" value="TreeGrafter"/>
</dbReference>